<reference evidence="1" key="1">
    <citation type="submission" date="2014-11" db="EMBL/GenBank/DDBJ databases">
        <authorList>
            <person name="Amaro Gonzalez C."/>
        </authorList>
    </citation>
    <scope>NUCLEOTIDE SEQUENCE</scope>
</reference>
<proteinExistence type="predicted"/>
<accession>A0A0E9S9Z2</accession>
<dbReference type="EMBL" id="GBXM01071077">
    <property type="protein sequence ID" value="JAH37500.1"/>
    <property type="molecule type" value="Transcribed_RNA"/>
</dbReference>
<name>A0A0E9S9Z2_ANGAN</name>
<dbReference type="AlphaFoldDB" id="A0A0E9S9Z2"/>
<protein>
    <submittedName>
        <fullName evidence="1">Uncharacterized protein</fullName>
    </submittedName>
</protein>
<organism evidence="1">
    <name type="scientific">Anguilla anguilla</name>
    <name type="common">European freshwater eel</name>
    <name type="synonym">Muraena anguilla</name>
    <dbReference type="NCBI Taxonomy" id="7936"/>
    <lineage>
        <taxon>Eukaryota</taxon>
        <taxon>Metazoa</taxon>
        <taxon>Chordata</taxon>
        <taxon>Craniata</taxon>
        <taxon>Vertebrata</taxon>
        <taxon>Euteleostomi</taxon>
        <taxon>Actinopterygii</taxon>
        <taxon>Neopterygii</taxon>
        <taxon>Teleostei</taxon>
        <taxon>Anguilliformes</taxon>
        <taxon>Anguillidae</taxon>
        <taxon>Anguilla</taxon>
    </lineage>
</organism>
<sequence>MAPKKRPRALRLWDSNARLNKPLFPDRSACSRAHSLGLGISSDTYFFCF</sequence>
<evidence type="ECO:0000313" key="1">
    <source>
        <dbReference type="EMBL" id="JAH37500.1"/>
    </source>
</evidence>
<reference evidence="1" key="2">
    <citation type="journal article" date="2015" name="Fish Shellfish Immunol.">
        <title>Early steps in the European eel (Anguilla anguilla)-Vibrio vulnificus interaction in the gills: Role of the RtxA13 toxin.</title>
        <authorList>
            <person name="Callol A."/>
            <person name="Pajuelo D."/>
            <person name="Ebbesson L."/>
            <person name="Teles M."/>
            <person name="MacKenzie S."/>
            <person name="Amaro C."/>
        </authorList>
    </citation>
    <scope>NUCLEOTIDE SEQUENCE</scope>
</reference>